<evidence type="ECO:0000313" key="1">
    <source>
        <dbReference type="EMBL" id="BCJ69332.1"/>
    </source>
</evidence>
<keyword evidence="2" id="KW-1185">Reference proteome</keyword>
<dbReference type="KEGG" id="pry:Prubr_63530"/>
<sequence>METPPSNTAATTANSNPVALSARALANRKVQKTPASAAMAPVATKSQNLVRSTETPAKVDASALLPIA</sequence>
<accession>A0A810N6Y2</accession>
<protein>
    <submittedName>
        <fullName evidence="1">Uncharacterized protein</fullName>
    </submittedName>
</protein>
<dbReference type="EMBL" id="AP023359">
    <property type="protein sequence ID" value="BCJ69332.1"/>
    <property type="molecule type" value="Genomic_DNA"/>
</dbReference>
<organism evidence="1 2">
    <name type="scientific">Polymorphospora rubra</name>
    <dbReference type="NCBI Taxonomy" id="338584"/>
    <lineage>
        <taxon>Bacteria</taxon>
        <taxon>Bacillati</taxon>
        <taxon>Actinomycetota</taxon>
        <taxon>Actinomycetes</taxon>
        <taxon>Micromonosporales</taxon>
        <taxon>Micromonosporaceae</taxon>
        <taxon>Polymorphospora</taxon>
    </lineage>
</organism>
<dbReference type="AlphaFoldDB" id="A0A810N6Y2"/>
<name>A0A810N6Y2_9ACTN</name>
<gene>
    <name evidence="1" type="ORF">Prubr_63530</name>
</gene>
<proteinExistence type="predicted"/>
<evidence type="ECO:0000313" key="2">
    <source>
        <dbReference type="Proteomes" id="UP000680866"/>
    </source>
</evidence>
<reference evidence="1" key="1">
    <citation type="submission" date="2020-08" db="EMBL/GenBank/DDBJ databases">
        <title>Whole genome shotgun sequence of Polymorphospora rubra NBRC 101157.</title>
        <authorList>
            <person name="Komaki H."/>
            <person name="Tamura T."/>
        </authorList>
    </citation>
    <scope>NUCLEOTIDE SEQUENCE</scope>
    <source>
        <strain evidence="1">NBRC 101157</strain>
    </source>
</reference>
<dbReference type="Proteomes" id="UP000680866">
    <property type="component" value="Chromosome"/>
</dbReference>